<dbReference type="Pfam" id="PF01035">
    <property type="entry name" value="DNA_binding_1"/>
    <property type="match status" value="1"/>
</dbReference>
<dbReference type="PANTHER" id="PTHR10815:SF5">
    <property type="entry name" value="METHYLATED-DNA--PROTEIN-CYSTEINE METHYLTRANSFERASE"/>
    <property type="match status" value="1"/>
</dbReference>
<name>A0A401IVM6_9LACO</name>
<dbReference type="SUPFAM" id="SSF46767">
    <property type="entry name" value="Methylated DNA-protein cysteine methyltransferase, C-terminal domain"/>
    <property type="match status" value="1"/>
</dbReference>
<dbReference type="NCBIfam" id="TIGR00589">
    <property type="entry name" value="ogt"/>
    <property type="match status" value="1"/>
</dbReference>
<keyword evidence="6" id="KW-0227">DNA damage</keyword>
<dbReference type="RefSeq" id="WP_124978034.1">
    <property type="nucleotide sequence ID" value="NZ_BFFP01000042.1"/>
</dbReference>
<evidence type="ECO:0000256" key="5">
    <source>
        <dbReference type="ARBA" id="ARBA00022679"/>
    </source>
</evidence>
<dbReference type="InterPro" id="IPR036217">
    <property type="entry name" value="MethylDNA_cys_MeTrfase_DNAb"/>
</dbReference>
<evidence type="ECO:0000313" key="11">
    <source>
        <dbReference type="EMBL" id="GBG95601.1"/>
    </source>
</evidence>
<dbReference type="GO" id="GO:0006281">
    <property type="term" value="P:DNA repair"/>
    <property type="evidence" value="ECO:0007669"/>
    <property type="project" value="UniProtKB-KW"/>
</dbReference>
<proteinExistence type="inferred from homology"/>
<evidence type="ECO:0000256" key="6">
    <source>
        <dbReference type="ARBA" id="ARBA00022763"/>
    </source>
</evidence>
<evidence type="ECO:0000256" key="2">
    <source>
        <dbReference type="ARBA" id="ARBA00008711"/>
    </source>
</evidence>
<dbReference type="CDD" id="cd06445">
    <property type="entry name" value="ATase"/>
    <property type="match status" value="1"/>
</dbReference>
<dbReference type="GO" id="GO:0003908">
    <property type="term" value="F:methylated-DNA-[protein]-cysteine S-methyltransferase activity"/>
    <property type="evidence" value="ECO:0007669"/>
    <property type="project" value="UniProtKB-EC"/>
</dbReference>
<comment type="catalytic activity">
    <reaction evidence="1">
        <text>a 4-O-methyl-thymidine in DNA + L-cysteinyl-[protein] = a thymidine in DNA + S-methyl-L-cysteinyl-[protein]</text>
        <dbReference type="Rhea" id="RHEA:53428"/>
        <dbReference type="Rhea" id="RHEA-COMP:10131"/>
        <dbReference type="Rhea" id="RHEA-COMP:10132"/>
        <dbReference type="Rhea" id="RHEA-COMP:13555"/>
        <dbReference type="Rhea" id="RHEA-COMP:13556"/>
        <dbReference type="ChEBI" id="CHEBI:29950"/>
        <dbReference type="ChEBI" id="CHEBI:82612"/>
        <dbReference type="ChEBI" id="CHEBI:137386"/>
        <dbReference type="ChEBI" id="CHEBI:137387"/>
        <dbReference type="EC" id="2.1.1.63"/>
    </reaction>
</comment>
<evidence type="ECO:0000256" key="7">
    <source>
        <dbReference type="ARBA" id="ARBA00023204"/>
    </source>
</evidence>
<dbReference type="InterPro" id="IPR014048">
    <property type="entry name" value="MethylDNA_cys_MeTrfase_DNA-bd"/>
</dbReference>
<dbReference type="SUPFAM" id="SSF53155">
    <property type="entry name" value="Methylated DNA-protein cysteine methyltransferase domain"/>
    <property type="match status" value="1"/>
</dbReference>
<keyword evidence="5 11" id="KW-0808">Transferase</keyword>
<evidence type="ECO:0000256" key="4">
    <source>
        <dbReference type="ARBA" id="ARBA00022603"/>
    </source>
</evidence>
<protein>
    <recommendedName>
        <fullName evidence="3">methylated-DNA--[protein]-cysteine S-methyltransferase</fullName>
        <ecNumber evidence="3">2.1.1.63</ecNumber>
    </recommendedName>
</protein>
<comment type="similarity">
    <text evidence="2">Belongs to the MGMT family.</text>
</comment>
<dbReference type="InterPro" id="IPR036388">
    <property type="entry name" value="WH-like_DNA-bd_sf"/>
</dbReference>
<gene>
    <name evidence="11" type="primary">ada</name>
    <name evidence="11" type="ORF">LFYK43_20600</name>
</gene>
<accession>A0A401IVM6</accession>
<evidence type="ECO:0000313" key="12">
    <source>
        <dbReference type="Proteomes" id="UP000286848"/>
    </source>
</evidence>
<dbReference type="FunFam" id="1.10.10.10:FF:000214">
    <property type="entry name" value="Methylated-DNA--protein-cysteine methyltransferase"/>
    <property type="match status" value="1"/>
</dbReference>
<dbReference type="AlphaFoldDB" id="A0A401IVM6"/>
<dbReference type="InterPro" id="IPR001497">
    <property type="entry name" value="MethylDNA_cys_MeTrfase_AS"/>
</dbReference>
<feature type="domain" description="Methylguanine DNA methyltransferase ribonuclease-like" evidence="10">
    <location>
        <begin position="5"/>
        <end position="75"/>
    </location>
</feature>
<organism evidence="11 12">
    <name type="scientific">Ligilactobacillus salitolerans</name>
    <dbReference type="NCBI Taxonomy" id="1808352"/>
    <lineage>
        <taxon>Bacteria</taxon>
        <taxon>Bacillati</taxon>
        <taxon>Bacillota</taxon>
        <taxon>Bacilli</taxon>
        <taxon>Lactobacillales</taxon>
        <taxon>Lactobacillaceae</taxon>
        <taxon>Ligilactobacillus</taxon>
    </lineage>
</organism>
<dbReference type="EC" id="2.1.1.63" evidence="3"/>
<keyword evidence="12" id="KW-1185">Reference proteome</keyword>
<sequence>MIRTQNYHSPLGSMLLASNGRALVGAWFDQQKHYAAGLDKKTLVNETDEVLKIAAAWLDRYFAGQVLSAPQVPLELQATEFRQAVLEKLSQVSFGQVITYQELALRVKGPATGKKYARAVANAVGHNPFSLFIPCHRIIGSDGSLTGYAGGLERKRKLLEFESQVVPDFWK</sequence>
<dbReference type="InterPro" id="IPR036631">
    <property type="entry name" value="MGMT_N_sf"/>
</dbReference>
<dbReference type="InterPro" id="IPR008332">
    <property type="entry name" value="MethylG_MeTrfase_N"/>
</dbReference>
<dbReference type="Proteomes" id="UP000286848">
    <property type="component" value="Unassembled WGS sequence"/>
</dbReference>
<dbReference type="Pfam" id="PF02870">
    <property type="entry name" value="Methyltransf_1N"/>
    <property type="match status" value="1"/>
</dbReference>
<evidence type="ECO:0000256" key="8">
    <source>
        <dbReference type="ARBA" id="ARBA00049348"/>
    </source>
</evidence>
<dbReference type="Gene3D" id="1.10.10.10">
    <property type="entry name" value="Winged helix-like DNA-binding domain superfamily/Winged helix DNA-binding domain"/>
    <property type="match status" value="1"/>
</dbReference>
<keyword evidence="4 11" id="KW-0489">Methyltransferase</keyword>
<evidence type="ECO:0000256" key="3">
    <source>
        <dbReference type="ARBA" id="ARBA00011918"/>
    </source>
</evidence>
<feature type="domain" description="Methylated-DNA-[protein]-cysteine S-methyltransferase DNA binding" evidence="9">
    <location>
        <begin position="80"/>
        <end position="163"/>
    </location>
</feature>
<comment type="caution">
    <text evidence="11">The sequence shown here is derived from an EMBL/GenBank/DDBJ whole genome shotgun (WGS) entry which is preliminary data.</text>
</comment>
<dbReference type="OrthoDB" id="9802228at2"/>
<evidence type="ECO:0000259" key="9">
    <source>
        <dbReference type="Pfam" id="PF01035"/>
    </source>
</evidence>
<keyword evidence="7" id="KW-0234">DNA repair</keyword>
<evidence type="ECO:0000256" key="1">
    <source>
        <dbReference type="ARBA" id="ARBA00001286"/>
    </source>
</evidence>
<dbReference type="Gene3D" id="3.30.160.70">
    <property type="entry name" value="Methylated DNA-protein cysteine methyltransferase domain"/>
    <property type="match status" value="1"/>
</dbReference>
<reference evidence="11 12" key="1">
    <citation type="journal article" date="2019" name="Int. J. Syst. Evol. Microbiol.">
        <title>Lactobacillus salitolerans sp. nov., a novel lactic acid bacterium isolated from spent mushroom substrates.</title>
        <authorList>
            <person name="Tohno M."/>
            <person name="Tanizawa Y."/>
            <person name="Kojima Y."/>
            <person name="Sakamoto M."/>
            <person name="Nakamura Y."/>
            <person name="Ohkuma M."/>
            <person name="Kobayashi H."/>
        </authorList>
    </citation>
    <scope>NUCLEOTIDE SEQUENCE [LARGE SCALE GENOMIC DNA]</scope>
    <source>
        <strain evidence="11 12">YK43</strain>
    </source>
</reference>
<dbReference type="GO" id="GO:0032259">
    <property type="term" value="P:methylation"/>
    <property type="evidence" value="ECO:0007669"/>
    <property type="project" value="UniProtKB-KW"/>
</dbReference>
<evidence type="ECO:0000259" key="10">
    <source>
        <dbReference type="Pfam" id="PF02870"/>
    </source>
</evidence>
<dbReference type="EMBL" id="BFFP01000042">
    <property type="protein sequence ID" value="GBG95601.1"/>
    <property type="molecule type" value="Genomic_DNA"/>
</dbReference>
<comment type="catalytic activity">
    <reaction evidence="8">
        <text>a 6-O-methyl-2'-deoxyguanosine in DNA + L-cysteinyl-[protein] = S-methyl-L-cysteinyl-[protein] + a 2'-deoxyguanosine in DNA</text>
        <dbReference type="Rhea" id="RHEA:24000"/>
        <dbReference type="Rhea" id="RHEA-COMP:10131"/>
        <dbReference type="Rhea" id="RHEA-COMP:10132"/>
        <dbReference type="Rhea" id="RHEA-COMP:11367"/>
        <dbReference type="Rhea" id="RHEA-COMP:11368"/>
        <dbReference type="ChEBI" id="CHEBI:29950"/>
        <dbReference type="ChEBI" id="CHEBI:82612"/>
        <dbReference type="ChEBI" id="CHEBI:85445"/>
        <dbReference type="ChEBI" id="CHEBI:85448"/>
        <dbReference type="EC" id="2.1.1.63"/>
    </reaction>
</comment>
<dbReference type="PROSITE" id="PS00374">
    <property type="entry name" value="MGMT"/>
    <property type="match status" value="1"/>
</dbReference>
<dbReference type="PANTHER" id="PTHR10815">
    <property type="entry name" value="METHYLATED-DNA--PROTEIN-CYSTEINE METHYLTRANSFERASE"/>
    <property type="match status" value="1"/>
</dbReference>